<dbReference type="OrthoDB" id="9772633at2"/>
<reference evidence="2 3" key="1">
    <citation type="submission" date="2018-03" db="EMBL/GenBank/DDBJ databases">
        <title>Genomic Encyclopedia of Archaeal and Bacterial Type Strains, Phase II (KMG-II): from individual species to whole genera.</title>
        <authorList>
            <person name="Goeker M."/>
        </authorList>
    </citation>
    <scope>NUCLEOTIDE SEQUENCE [LARGE SCALE GENOMIC DNA]</scope>
    <source>
        <strain evidence="2 3">DSM 19711</strain>
    </source>
</reference>
<gene>
    <name evidence="2" type="ORF">CLV37_110149</name>
</gene>
<accession>A0A2T0R0D0</accession>
<dbReference type="InterPro" id="IPR002731">
    <property type="entry name" value="ATPase_BadF"/>
</dbReference>
<organism evidence="2 3">
    <name type="scientific">Kineococcus rhizosphaerae</name>
    <dbReference type="NCBI Taxonomy" id="559628"/>
    <lineage>
        <taxon>Bacteria</taxon>
        <taxon>Bacillati</taxon>
        <taxon>Actinomycetota</taxon>
        <taxon>Actinomycetes</taxon>
        <taxon>Kineosporiales</taxon>
        <taxon>Kineosporiaceae</taxon>
        <taxon>Kineococcus</taxon>
    </lineage>
</organism>
<evidence type="ECO:0000313" key="2">
    <source>
        <dbReference type="EMBL" id="PRY12589.1"/>
    </source>
</evidence>
<dbReference type="GO" id="GO:0016301">
    <property type="term" value="F:kinase activity"/>
    <property type="evidence" value="ECO:0007669"/>
    <property type="project" value="UniProtKB-KW"/>
</dbReference>
<feature type="domain" description="ATPase BadF/BadG/BcrA/BcrD type" evidence="1">
    <location>
        <begin position="12"/>
        <end position="278"/>
    </location>
</feature>
<evidence type="ECO:0000313" key="3">
    <source>
        <dbReference type="Proteomes" id="UP000238083"/>
    </source>
</evidence>
<dbReference type="SUPFAM" id="SSF53067">
    <property type="entry name" value="Actin-like ATPase domain"/>
    <property type="match status" value="2"/>
</dbReference>
<dbReference type="EMBL" id="PVZF01000010">
    <property type="protein sequence ID" value="PRY12589.1"/>
    <property type="molecule type" value="Genomic_DNA"/>
</dbReference>
<keyword evidence="2" id="KW-0418">Kinase</keyword>
<protein>
    <submittedName>
        <fullName evidence="2">Glucosamine kinase</fullName>
    </submittedName>
</protein>
<evidence type="ECO:0000259" key="1">
    <source>
        <dbReference type="Pfam" id="PF01869"/>
    </source>
</evidence>
<comment type="caution">
    <text evidence="2">The sequence shown here is derived from an EMBL/GenBank/DDBJ whole genome shotgun (WGS) entry which is preliminary data.</text>
</comment>
<sequence>MSRRRLDFVLAVDSGGTGTRVGCFALDGRLLASATGPGGAHQHDDTAAANLTGTVAAALDGLDPAGARAFAAGVSGIARAGSNQGGLTADEARAFYPLPDLACPTVFVNDAVVAHRGALAGRAGVVVVAGTGSMVLAIDVDGREVESGQFQHYAGGARHVVFDAVHRLLTGPADPADAGLRARVEDHFGGPDLRTRLLALAESGYNDVKRRYGDLAPAVTALAGSSPVADRALRSLADATATGVLLLAPLTGVDPVPVGCVGSLAEDPAFRVRLGDALAGSRAELVPTQLGALGGAAFTALQLAGVRVDPAVLDRLRTGMLGA</sequence>
<dbReference type="Proteomes" id="UP000238083">
    <property type="component" value="Unassembled WGS sequence"/>
</dbReference>
<dbReference type="Pfam" id="PF01869">
    <property type="entry name" value="BcrAD_BadFG"/>
    <property type="match status" value="1"/>
</dbReference>
<keyword evidence="3" id="KW-1185">Reference proteome</keyword>
<dbReference type="RefSeq" id="WP_106213408.1">
    <property type="nucleotide sequence ID" value="NZ_PVZF01000010.1"/>
</dbReference>
<dbReference type="InterPro" id="IPR043129">
    <property type="entry name" value="ATPase_NBD"/>
</dbReference>
<name>A0A2T0R0D0_9ACTN</name>
<dbReference type="Gene3D" id="3.30.420.40">
    <property type="match status" value="2"/>
</dbReference>
<dbReference type="AlphaFoldDB" id="A0A2T0R0D0"/>
<keyword evidence="2" id="KW-0808">Transferase</keyword>
<proteinExistence type="predicted"/>